<name>A0A067MIJ5_BOTB1</name>
<dbReference type="Gene3D" id="3.40.50.150">
    <property type="entry name" value="Vaccinia Virus protein VP39"/>
    <property type="match status" value="1"/>
</dbReference>
<dbReference type="HOGENOM" id="CLU_010595_5_2_1"/>
<protein>
    <recommendedName>
        <fullName evidence="4">Methyltransferase domain-containing protein</fullName>
    </recommendedName>
</protein>
<proteinExistence type="predicted"/>
<dbReference type="InParanoid" id="A0A067MIJ5"/>
<dbReference type="OrthoDB" id="2013972at2759"/>
<evidence type="ECO:0000313" key="3">
    <source>
        <dbReference type="Proteomes" id="UP000027195"/>
    </source>
</evidence>
<feature type="region of interest" description="Disordered" evidence="1">
    <location>
        <begin position="1"/>
        <end position="65"/>
    </location>
</feature>
<evidence type="ECO:0000313" key="2">
    <source>
        <dbReference type="EMBL" id="KDQ15613.1"/>
    </source>
</evidence>
<dbReference type="Pfam" id="PF13489">
    <property type="entry name" value="Methyltransf_23"/>
    <property type="match status" value="1"/>
</dbReference>
<sequence length="404" mass="45535">MLSRFSIHPRRPASTSRRQQPRPPFPHNTPDDDTPASDYHYSPPVPRRDDASSSTSSPFHSSLGSPPSMYPGPAFTYDFTAHARPASPTPSVYSLTSSTIERSFKKVAGRFVNARSDVYGLPADDLEVKRLDNQHYMFKSIWGSIYFGPVEEVLAPSDGPQKAILDLGCGSGLWAIEMATMFPHCTVVGVDLAPIQTSYIPPPNFRVEVDDVNLGLEHFEGQFDLVHSRFISTGIKDYFGLIDQISRVLRPGGLLLLHETDFRAYDSKHEIIEPVEYGHPRHAFLPHFLAKFRSAAHARRGNLDAAWLTEGWLSEHRAYVDVDTFDSWVPTGQFFPPECQQENVVGGMMRNDLTAFIFSCRTVFEGYGAPDELEFLERNVLAEVEAARIPMWMRVKSVWARRRS</sequence>
<organism evidence="2 3">
    <name type="scientific">Botryobasidium botryosum (strain FD-172 SS1)</name>
    <dbReference type="NCBI Taxonomy" id="930990"/>
    <lineage>
        <taxon>Eukaryota</taxon>
        <taxon>Fungi</taxon>
        <taxon>Dikarya</taxon>
        <taxon>Basidiomycota</taxon>
        <taxon>Agaricomycotina</taxon>
        <taxon>Agaricomycetes</taxon>
        <taxon>Cantharellales</taxon>
        <taxon>Botryobasidiaceae</taxon>
        <taxon>Botryobasidium</taxon>
    </lineage>
</organism>
<dbReference type="PANTHER" id="PTHR43591:SF24">
    <property type="entry name" value="2-METHOXY-6-POLYPRENYL-1,4-BENZOQUINOL METHYLASE, MITOCHONDRIAL"/>
    <property type="match status" value="1"/>
</dbReference>
<feature type="compositionally biased region" description="Low complexity" evidence="1">
    <location>
        <begin position="52"/>
        <end position="65"/>
    </location>
</feature>
<gene>
    <name evidence="2" type="ORF">BOTBODRAFT_31504</name>
</gene>
<keyword evidence="3" id="KW-1185">Reference proteome</keyword>
<dbReference type="PANTHER" id="PTHR43591">
    <property type="entry name" value="METHYLTRANSFERASE"/>
    <property type="match status" value="1"/>
</dbReference>
<dbReference type="STRING" id="930990.A0A067MIJ5"/>
<evidence type="ECO:0008006" key="4">
    <source>
        <dbReference type="Google" id="ProtNLM"/>
    </source>
</evidence>
<dbReference type="EMBL" id="KL198031">
    <property type="protein sequence ID" value="KDQ15613.1"/>
    <property type="molecule type" value="Genomic_DNA"/>
</dbReference>
<dbReference type="GO" id="GO:0008168">
    <property type="term" value="F:methyltransferase activity"/>
    <property type="evidence" value="ECO:0007669"/>
    <property type="project" value="TreeGrafter"/>
</dbReference>
<accession>A0A067MIJ5</accession>
<dbReference type="CDD" id="cd02440">
    <property type="entry name" value="AdoMet_MTases"/>
    <property type="match status" value="1"/>
</dbReference>
<dbReference type="SUPFAM" id="SSF53335">
    <property type="entry name" value="S-adenosyl-L-methionine-dependent methyltransferases"/>
    <property type="match status" value="1"/>
</dbReference>
<dbReference type="InterPro" id="IPR029063">
    <property type="entry name" value="SAM-dependent_MTases_sf"/>
</dbReference>
<dbReference type="AlphaFoldDB" id="A0A067MIJ5"/>
<reference evidence="3" key="1">
    <citation type="journal article" date="2014" name="Proc. Natl. Acad. Sci. U.S.A.">
        <title>Extensive sampling of basidiomycete genomes demonstrates inadequacy of the white-rot/brown-rot paradigm for wood decay fungi.</title>
        <authorList>
            <person name="Riley R."/>
            <person name="Salamov A.A."/>
            <person name="Brown D.W."/>
            <person name="Nagy L.G."/>
            <person name="Floudas D."/>
            <person name="Held B.W."/>
            <person name="Levasseur A."/>
            <person name="Lombard V."/>
            <person name="Morin E."/>
            <person name="Otillar R."/>
            <person name="Lindquist E.A."/>
            <person name="Sun H."/>
            <person name="LaButti K.M."/>
            <person name="Schmutz J."/>
            <person name="Jabbour D."/>
            <person name="Luo H."/>
            <person name="Baker S.E."/>
            <person name="Pisabarro A.G."/>
            <person name="Walton J.D."/>
            <person name="Blanchette R.A."/>
            <person name="Henrissat B."/>
            <person name="Martin F."/>
            <person name="Cullen D."/>
            <person name="Hibbett D.S."/>
            <person name="Grigoriev I.V."/>
        </authorList>
    </citation>
    <scope>NUCLEOTIDE SEQUENCE [LARGE SCALE GENOMIC DNA]</scope>
    <source>
        <strain evidence="3">FD-172 SS1</strain>
    </source>
</reference>
<evidence type="ECO:0000256" key="1">
    <source>
        <dbReference type="SAM" id="MobiDB-lite"/>
    </source>
</evidence>
<dbReference type="Proteomes" id="UP000027195">
    <property type="component" value="Unassembled WGS sequence"/>
</dbReference>